<dbReference type="EMBL" id="VZTM01020214">
    <property type="protein sequence ID" value="NXS96968.1"/>
    <property type="molecule type" value="Genomic_DNA"/>
</dbReference>
<evidence type="ECO:0000313" key="2">
    <source>
        <dbReference type="EMBL" id="NXS96968.1"/>
    </source>
</evidence>
<feature type="compositionally biased region" description="Polar residues" evidence="1">
    <location>
        <begin position="192"/>
        <end position="206"/>
    </location>
</feature>
<evidence type="ECO:0000313" key="3">
    <source>
        <dbReference type="Proteomes" id="UP000550086"/>
    </source>
</evidence>
<protein>
    <submittedName>
        <fullName evidence="2">CE295 protein</fullName>
    </submittedName>
</protein>
<feature type="compositionally biased region" description="Polar residues" evidence="1">
    <location>
        <begin position="7"/>
        <end position="19"/>
    </location>
</feature>
<feature type="non-terminal residue" evidence="2">
    <location>
        <position position="1"/>
    </location>
</feature>
<dbReference type="AlphaFoldDB" id="A0A7L2YQW4"/>
<feature type="region of interest" description="Disordered" evidence="1">
    <location>
        <begin position="1"/>
        <end position="37"/>
    </location>
</feature>
<dbReference type="OrthoDB" id="9390335at2759"/>
<feature type="compositionally biased region" description="Polar residues" evidence="1">
    <location>
        <begin position="156"/>
        <end position="166"/>
    </location>
</feature>
<evidence type="ECO:0000256" key="1">
    <source>
        <dbReference type="SAM" id="MobiDB-lite"/>
    </source>
</evidence>
<feature type="region of interest" description="Disordered" evidence="1">
    <location>
        <begin position="138"/>
        <end position="206"/>
    </location>
</feature>
<sequence length="206" mass="22549">VEGTPCDLSSTISTGSFWTSEPLEASPVDTGLSSDGTEDQILRETASCPWKSSQPLTLKRRQENLSTVSETQLPKGERYLYKGSQIQQILRKRTGDLNSYLEDNTHFQAAAPEHSFPETERDFSNFCHQLFQPLEPSLDLDTSSSSSQDSGELSKTSKFSTKSQDVPTFLEVGNSSLNRQRRNLPPGLETDGANSSAAESAHGSVT</sequence>
<proteinExistence type="predicted"/>
<feature type="non-terminal residue" evidence="2">
    <location>
        <position position="206"/>
    </location>
</feature>
<feature type="compositionally biased region" description="Low complexity" evidence="1">
    <location>
        <begin position="138"/>
        <end position="154"/>
    </location>
</feature>
<organism evidence="2 3">
    <name type="scientific">Jacana jacana</name>
    <name type="common">Wattled jacana</name>
    <name type="synonym">Parra jacana</name>
    <dbReference type="NCBI Taxonomy" id="54508"/>
    <lineage>
        <taxon>Eukaryota</taxon>
        <taxon>Metazoa</taxon>
        <taxon>Chordata</taxon>
        <taxon>Craniata</taxon>
        <taxon>Vertebrata</taxon>
        <taxon>Euteleostomi</taxon>
        <taxon>Archelosauria</taxon>
        <taxon>Archosauria</taxon>
        <taxon>Dinosauria</taxon>
        <taxon>Saurischia</taxon>
        <taxon>Theropoda</taxon>
        <taxon>Coelurosauria</taxon>
        <taxon>Aves</taxon>
        <taxon>Neognathae</taxon>
        <taxon>Neoaves</taxon>
        <taxon>Charadriiformes</taxon>
        <taxon>Jacanidae</taxon>
        <taxon>Jacana</taxon>
    </lineage>
</organism>
<name>A0A7L2YQW4_JACJC</name>
<accession>A0A7L2YQW4</accession>
<gene>
    <name evidence="2" type="primary">Cep295_5</name>
    <name evidence="2" type="ORF">JACJAC_R14353</name>
</gene>
<keyword evidence="3" id="KW-1185">Reference proteome</keyword>
<reference evidence="2 3" key="1">
    <citation type="submission" date="2019-09" db="EMBL/GenBank/DDBJ databases">
        <title>Bird 10,000 Genomes (B10K) Project - Family phase.</title>
        <authorList>
            <person name="Zhang G."/>
        </authorList>
    </citation>
    <scope>NUCLEOTIDE SEQUENCE [LARGE SCALE GENOMIC DNA]</scope>
    <source>
        <strain evidence="2">B10K-DU-002-59</strain>
        <tissue evidence="2">Muscle</tissue>
    </source>
</reference>
<dbReference type="Proteomes" id="UP000550086">
    <property type="component" value="Unassembled WGS sequence"/>
</dbReference>
<comment type="caution">
    <text evidence="2">The sequence shown here is derived from an EMBL/GenBank/DDBJ whole genome shotgun (WGS) entry which is preliminary data.</text>
</comment>